<dbReference type="InterPro" id="IPR001020">
    <property type="entry name" value="PTS_HPr_His_P_site"/>
</dbReference>
<keyword evidence="5" id="KW-0598">Phosphotransferase system</keyword>
<evidence type="ECO:0000256" key="3">
    <source>
        <dbReference type="ARBA" id="ARBA00020422"/>
    </source>
</evidence>
<dbReference type="Gene3D" id="3.30.1340.10">
    <property type="entry name" value="HPr-like"/>
    <property type="match status" value="1"/>
</dbReference>
<sequence>MLRRTVTIRNPLGLHARPAAELARTASGFDAEVTVGGVEAASVLELMGLGVTGGQEVEVTASGPQAHEALDAVAGAIEGGFGEA</sequence>
<evidence type="ECO:0000256" key="5">
    <source>
        <dbReference type="ARBA" id="ARBA00022683"/>
    </source>
</evidence>
<comment type="subcellular location">
    <subcellularLocation>
        <location evidence="2">Cytoplasm</location>
    </subcellularLocation>
</comment>
<dbReference type="SUPFAM" id="SSF55594">
    <property type="entry name" value="HPr-like"/>
    <property type="match status" value="1"/>
</dbReference>
<gene>
    <name evidence="7" type="ORF">GCM10025864_42750</name>
</gene>
<dbReference type="Proteomes" id="UP001157091">
    <property type="component" value="Unassembled WGS sequence"/>
</dbReference>
<reference evidence="8" key="1">
    <citation type="journal article" date="2019" name="Int. J. Syst. Evol. Microbiol.">
        <title>The Global Catalogue of Microorganisms (GCM) 10K type strain sequencing project: providing services to taxonomists for standard genome sequencing and annotation.</title>
        <authorList>
            <consortium name="The Broad Institute Genomics Platform"/>
            <consortium name="The Broad Institute Genome Sequencing Center for Infectious Disease"/>
            <person name="Wu L."/>
            <person name="Ma J."/>
        </authorList>
    </citation>
    <scope>NUCLEOTIDE SEQUENCE [LARGE SCALE GENOMIC DNA]</scope>
    <source>
        <strain evidence="8">NBRC 106348</strain>
    </source>
</reference>
<dbReference type="InterPro" id="IPR050399">
    <property type="entry name" value="HPr"/>
</dbReference>
<evidence type="ECO:0000256" key="4">
    <source>
        <dbReference type="ARBA" id="ARBA00022490"/>
    </source>
</evidence>
<comment type="function">
    <text evidence="1">General (non sugar-specific) component of the phosphoenolpyruvate-dependent sugar phosphotransferase system (sugar PTS). This major carbohydrate active-transport system catalyzes the phosphorylation of incoming sugar substrates concomitantly with their translocation across the cell membrane. The phosphoryl group from phosphoenolpyruvate (PEP) is transferred to the phosphoryl carrier protein HPr by enzyme I. Phospho-HPr then transfers it to the PTS EIIA domain.</text>
</comment>
<proteinExistence type="predicted"/>
<dbReference type="PRINTS" id="PR00107">
    <property type="entry name" value="PHOSPHOCPHPR"/>
</dbReference>
<protein>
    <recommendedName>
        <fullName evidence="3">Phosphocarrier protein HPr</fullName>
    </recommendedName>
</protein>
<evidence type="ECO:0000313" key="8">
    <source>
        <dbReference type="Proteomes" id="UP001157091"/>
    </source>
</evidence>
<keyword evidence="8" id="KW-1185">Reference proteome</keyword>
<dbReference type="EMBL" id="BSUK01000001">
    <property type="protein sequence ID" value="GMA26516.1"/>
    <property type="molecule type" value="Genomic_DNA"/>
</dbReference>
<organism evidence="7 8">
    <name type="scientific">Luteimicrobium album</name>
    <dbReference type="NCBI Taxonomy" id="1054550"/>
    <lineage>
        <taxon>Bacteria</taxon>
        <taxon>Bacillati</taxon>
        <taxon>Actinomycetota</taxon>
        <taxon>Actinomycetes</taxon>
        <taxon>Micrococcales</taxon>
        <taxon>Luteimicrobium</taxon>
    </lineage>
</organism>
<keyword evidence="4" id="KW-0963">Cytoplasm</keyword>
<dbReference type="PROSITE" id="PS51350">
    <property type="entry name" value="PTS_HPR_DOM"/>
    <property type="match status" value="1"/>
</dbReference>
<evidence type="ECO:0000259" key="6">
    <source>
        <dbReference type="PROSITE" id="PS51350"/>
    </source>
</evidence>
<dbReference type="NCBIfam" id="TIGR01003">
    <property type="entry name" value="PTS_HPr_family"/>
    <property type="match status" value="1"/>
</dbReference>
<dbReference type="PROSITE" id="PS00369">
    <property type="entry name" value="PTS_HPR_HIS"/>
    <property type="match status" value="1"/>
</dbReference>
<dbReference type="PANTHER" id="PTHR33705">
    <property type="entry name" value="PHOSPHOCARRIER PROTEIN HPR"/>
    <property type="match status" value="1"/>
</dbReference>
<dbReference type="PANTHER" id="PTHR33705:SF2">
    <property type="entry name" value="PHOSPHOCARRIER PROTEIN NPR"/>
    <property type="match status" value="1"/>
</dbReference>
<feature type="domain" description="HPr" evidence="6">
    <location>
        <begin position="1"/>
        <end position="84"/>
    </location>
</feature>
<accession>A0ABQ6I710</accession>
<dbReference type="InterPro" id="IPR000032">
    <property type="entry name" value="HPr-like"/>
</dbReference>
<name>A0ABQ6I710_9MICO</name>
<evidence type="ECO:0000256" key="2">
    <source>
        <dbReference type="ARBA" id="ARBA00004496"/>
    </source>
</evidence>
<comment type="caution">
    <text evidence="7">The sequence shown here is derived from an EMBL/GenBank/DDBJ whole genome shotgun (WGS) entry which is preliminary data.</text>
</comment>
<evidence type="ECO:0000313" key="7">
    <source>
        <dbReference type="EMBL" id="GMA26516.1"/>
    </source>
</evidence>
<evidence type="ECO:0000256" key="1">
    <source>
        <dbReference type="ARBA" id="ARBA00003681"/>
    </source>
</evidence>
<dbReference type="CDD" id="cd00367">
    <property type="entry name" value="PTS-HPr_like"/>
    <property type="match status" value="1"/>
</dbReference>
<dbReference type="InterPro" id="IPR035895">
    <property type="entry name" value="HPr-like_sf"/>
</dbReference>
<dbReference type="RefSeq" id="WP_348525313.1">
    <property type="nucleotide sequence ID" value="NZ_BSUK01000001.1"/>
</dbReference>
<dbReference type="Pfam" id="PF00381">
    <property type="entry name" value="PTS-HPr"/>
    <property type="match status" value="1"/>
</dbReference>